<keyword evidence="3" id="KW-1185">Reference proteome</keyword>
<evidence type="ECO:0000313" key="3">
    <source>
        <dbReference type="Proteomes" id="UP001145742"/>
    </source>
</evidence>
<organism evidence="2 3">
    <name type="scientific">Willisornis vidua</name>
    <name type="common">Xingu scale-backed antbird</name>
    <dbReference type="NCBI Taxonomy" id="1566151"/>
    <lineage>
        <taxon>Eukaryota</taxon>
        <taxon>Metazoa</taxon>
        <taxon>Chordata</taxon>
        <taxon>Craniata</taxon>
        <taxon>Vertebrata</taxon>
        <taxon>Euteleostomi</taxon>
        <taxon>Archelosauria</taxon>
        <taxon>Archosauria</taxon>
        <taxon>Dinosauria</taxon>
        <taxon>Saurischia</taxon>
        <taxon>Theropoda</taxon>
        <taxon>Coelurosauria</taxon>
        <taxon>Aves</taxon>
        <taxon>Neognathae</taxon>
        <taxon>Neoaves</taxon>
        <taxon>Telluraves</taxon>
        <taxon>Australaves</taxon>
        <taxon>Passeriformes</taxon>
        <taxon>Thamnophilidae</taxon>
        <taxon>Willisornis</taxon>
    </lineage>
</organism>
<comment type="caution">
    <text evidence="2">The sequence shown here is derived from an EMBL/GenBank/DDBJ whole genome shotgun (WGS) entry which is preliminary data.</text>
</comment>
<dbReference type="EMBL" id="WHWB01032201">
    <property type="protein sequence ID" value="KAJ7426537.1"/>
    <property type="molecule type" value="Genomic_DNA"/>
</dbReference>
<feature type="region of interest" description="Disordered" evidence="1">
    <location>
        <begin position="1"/>
        <end position="44"/>
    </location>
</feature>
<evidence type="ECO:0000256" key="1">
    <source>
        <dbReference type="SAM" id="MobiDB-lite"/>
    </source>
</evidence>
<gene>
    <name evidence="2" type="ORF">WISP_14838</name>
</gene>
<sequence length="97" mass="10422">MDVMSPQQEHLGPGRSSSVSGENRGFAAAADSKKKMKSLAQRRQSAPSLIFVKALSRSRSASSLLNGTGSLGLWKHLLIQDNAVSQNLVIKPSLVQY</sequence>
<accession>A0ABQ9DWG4</accession>
<proteinExistence type="predicted"/>
<dbReference type="Proteomes" id="UP001145742">
    <property type="component" value="Unassembled WGS sequence"/>
</dbReference>
<protein>
    <submittedName>
        <fullName evidence="2">Uncharacterized protein</fullName>
    </submittedName>
</protein>
<reference evidence="2" key="1">
    <citation type="submission" date="2019-10" db="EMBL/GenBank/DDBJ databases">
        <authorList>
            <person name="Soares A.E.R."/>
            <person name="Aleixo A."/>
            <person name="Schneider P."/>
            <person name="Miyaki C.Y."/>
            <person name="Schneider M.P."/>
            <person name="Mello C."/>
            <person name="Vasconcelos A.T.R."/>
        </authorList>
    </citation>
    <scope>NUCLEOTIDE SEQUENCE</scope>
    <source>
        <tissue evidence="2">Muscle</tissue>
    </source>
</reference>
<name>A0ABQ9DWG4_9PASS</name>
<evidence type="ECO:0000313" key="2">
    <source>
        <dbReference type="EMBL" id="KAJ7426537.1"/>
    </source>
</evidence>